<protein>
    <recommendedName>
        <fullName evidence="5">TPM domain-containing protein</fullName>
    </recommendedName>
</protein>
<dbReference type="RefSeq" id="WP_167797248.1">
    <property type="nucleotide sequence ID" value="NZ_CP050692.1"/>
</dbReference>
<feature type="transmembrane region" description="Helical" evidence="2">
    <location>
        <begin position="72"/>
        <end position="91"/>
    </location>
</feature>
<sequence>MTSSLSRGRPPRVPSHISVRVAHAVLGAAAGLVWLVLPGMTSQNEAPVAIKEPGPTASAAAAPADEASGTDLVLPVAAVGAAGLLAGYGYIRRVRRTRDRTTPGSAATPPPPASDPPPAGPDEEAREALVLADDRLRAARAELGFAEARYGTEAVAPFAAALAQAGHEWAVAARMRQRYDHGEPAEEAARRHALAGIVGRCAEAERRLDAEAEDFARLRRLTESEGLEAALAVAEERFRELAGRALAADAVLAGLRERYAPTATATVVGNLEQAKDRLLFSTTRLNRARQSADAGDMDRAARQLRSAEGAVTQAAVFVDGVERRAGELRAAEETVPAALTGAQAELARVRRQAPADGGPPEGELRSRLLNADAVLASVRQEITARRPYDPVAVLRRIVRAVGAAVPERGGVLGAAALLVARASADAAEARVATHRGVVGATARTRLAEARRLLADGDPADRAAADALALEALDLAERDVLAHGTPYTGPDAGPESAAGTGGAVLGGVVPAADPESGPPSGF</sequence>
<dbReference type="Proteomes" id="UP000502504">
    <property type="component" value="Chromosome"/>
</dbReference>
<feature type="compositionally biased region" description="Pro residues" evidence="1">
    <location>
        <begin position="108"/>
        <end position="120"/>
    </location>
</feature>
<proteinExistence type="predicted"/>
<evidence type="ECO:0000256" key="1">
    <source>
        <dbReference type="SAM" id="MobiDB-lite"/>
    </source>
</evidence>
<dbReference type="AlphaFoldDB" id="A0AAE6YD06"/>
<keyword evidence="2" id="KW-1133">Transmembrane helix</keyword>
<keyword evidence="2" id="KW-0812">Transmembrane</keyword>
<feature type="region of interest" description="Disordered" evidence="1">
    <location>
        <begin position="99"/>
        <end position="124"/>
    </location>
</feature>
<evidence type="ECO:0000313" key="4">
    <source>
        <dbReference type="Proteomes" id="UP000502504"/>
    </source>
</evidence>
<accession>A0AAE6YD06</accession>
<gene>
    <name evidence="3" type="ORF">HCX60_25380</name>
</gene>
<name>A0AAE6YD06_STRAT</name>
<organism evidence="3 4">
    <name type="scientific">Streptomyces antibioticus</name>
    <dbReference type="NCBI Taxonomy" id="1890"/>
    <lineage>
        <taxon>Bacteria</taxon>
        <taxon>Bacillati</taxon>
        <taxon>Actinomycetota</taxon>
        <taxon>Actinomycetes</taxon>
        <taxon>Kitasatosporales</taxon>
        <taxon>Streptomycetaceae</taxon>
        <taxon>Streptomyces</taxon>
    </lineage>
</organism>
<feature type="transmembrane region" description="Helical" evidence="2">
    <location>
        <begin position="21"/>
        <end position="37"/>
    </location>
</feature>
<dbReference type="EMBL" id="CP050692">
    <property type="protein sequence ID" value="QIT46449.1"/>
    <property type="molecule type" value="Genomic_DNA"/>
</dbReference>
<evidence type="ECO:0000256" key="2">
    <source>
        <dbReference type="SAM" id="Phobius"/>
    </source>
</evidence>
<evidence type="ECO:0008006" key="5">
    <source>
        <dbReference type="Google" id="ProtNLM"/>
    </source>
</evidence>
<keyword evidence="2" id="KW-0472">Membrane</keyword>
<evidence type="ECO:0000313" key="3">
    <source>
        <dbReference type="EMBL" id="QIT46449.1"/>
    </source>
</evidence>
<reference evidence="3 4" key="1">
    <citation type="submission" date="2020-03" db="EMBL/GenBank/DDBJ databases">
        <title>Is there a link between lipid content and antibiotic production in Streptomyces?</title>
        <authorList>
            <person name="David M."/>
            <person name="Lejeune C."/>
            <person name="Abreu S."/>
            <person name="Thibessard A."/>
            <person name="Leblond P."/>
            <person name="Chaminade P."/>
            <person name="Virolle M.-J."/>
        </authorList>
    </citation>
    <scope>NUCLEOTIDE SEQUENCE [LARGE SCALE GENOMIC DNA]</scope>
    <source>
        <strain evidence="3 4">DSM 41481</strain>
    </source>
</reference>
<feature type="region of interest" description="Disordered" evidence="1">
    <location>
        <begin position="483"/>
        <end position="521"/>
    </location>
</feature>